<reference evidence="2 3" key="3">
    <citation type="journal article" date="2013" name="Rice">
        <title>Improvement of the Oryza sativa Nipponbare reference genome using next generation sequence and optical map data.</title>
        <authorList>
            <person name="Kawahara Y."/>
            <person name="de la Bastide M."/>
            <person name="Hamilton J.P."/>
            <person name="Kanamori H."/>
            <person name="McCombie W.R."/>
            <person name="Ouyang S."/>
            <person name="Schwartz D.C."/>
            <person name="Tanaka T."/>
            <person name="Wu J."/>
            <person name="Zhou S."/>
            <person name="Childs K.L."/>
            <person name="Davidson R.M."/>
            <person name="Lin H."/>
            <person name="Quesada-Ocampo L."/>
            <person name="Vaillancourt B."/>
            <person name="Sakai H."/>
            <person name="Lee S.S."/>
            <person name="Kim J."/>
            <person name="Numa H."/>
            <person name="Itoh T."/>
            <person name="Buell C.R."/>
            <person name="Matsumoto T."/>
        </authorList>
    </citation>
    <scope>NUCLEOTIDE SEQUENCE [LARGE SCALE GENOMIC DNA]</scope>
    <source>
        <strain evidence="3">cv. Nipponbare</strain>
    </source>
</reference>
<feature type="region of interest" description="Disordered" evidence="1">
    <location>
        <begin position="92"/>
        <end position="126"/>
    </location>
</feature>
<sequence length="126" mass="13923">MMQQQHSVMNKTYRGHKEGGGGLVEEHKGVAAGELREHEASRVRCSVSQRLVRLDHKEHLIGTLGQTILLVQVAKIVQDSLEQAEDRNRMISTLGGGGLGWHGSRRGGRGRRAARTRPARRRRGSG</sequence>
<proteinExistence type="predicted"/>
<organism evidence="2 3">
    <name type="scientific">Oryza sativa subsp. japonica</name>
    <name type="common">Rice</name>
    <dbReference type="NCBI Taxonomy" id="39947"/>
    <lineage>
        <taxon>Eukaryota</taxon>
        <taxon>Viridiplantae</taxon>
        <taxon>Streptophyta</taxon>
        <taxon>Embryophyta</taxon>
        <taxon>Tracheophyta</taxon>
        <taxon>Spermatophyta</taxon>
        <taxon>Magnoliopsida</taxon>
        <taxon>Liliopsida</taxon>
        <taxon>Poales</taxon>
        <taxon>Poaceae</taxon>
        <taxon>BOP clade</taxon>
        <taxon>Oryzoideae</taxon>
        <taxon>Oryzeae</taxon>
        <taxon>Oryzinae</taxon>
        <taxon>Oryza</taxon>
        <taxon>Oryza sativa</taxon>
    </lineage>
</organism>
<gene>
    <name evidence="2" type="ordered locus">Os12g0145150</name>
    <name evidence="2" type="ORF">OSNPB_120145150</name>
</gene>
<feature type="region of interest" description="Disordered" evidence="1">
    <location>
        <begin position="1"/>
        <end position="23"/>
    </location>
</feature>
<dbReference type="PaxDb" id="39947-A0A0N7KTK5"/>
<dbReference type="EMBL" id="AP014968">
    <property type="protein sequence ID" value="BAT15874.1"/>
    <property type="molecule type" value="Genomic_DNA"/>
</dbReference>
<protein>
    <submittedName>
        <fullName evidence="2">Os12g0145150 protein</fullName>
    </submittedName>
</protein>
<feature type="compositionally biased region" description="Polar residues" evidence="1">
    <location>
        <begin position="1"/>
        <end position="10"/>
    </location>
</feature>
<dbReference type="AlphaFoldDB" id="A0A0N7KTK5"/>
<dbReference type="InParanoid" id="A0A0N7KTK5"/>
<name>A0A0N7KTK5_ORYSJ</name>
<evidence type="ECO:0000256" key="1">
    <source>
        <dbReference type="SAM" id="MobiDB-lite"/>
    </source>
</evidence>
<feature type="compositionally biased region" description="Basic residues" evidence="1">
    <location>
        <begin position="103"/>
        <end position="126"/>
    </location>
</feature>
<dbReference type="Proteomes" id="UP000059680">
    <property type="component" value="Chromosome 12"/>
</dbReference>
<keyword evidence="3" id="KW-1185">Reference proteome</keyword>
<evidence type="ECO:0000313" key="2">
    <source>
        <dbReference type="EMBL" id="BAT15874.1"/>
    </source>
</evidence>
<reference evidence="3" key="1">
    <citation type="journal article" date="2005" name="Nature">
        <title>The map-based sequence of the rice genome.</title>
        <authorList>
            <consortium name="International rice genome sequencing project (IRGSP)"/>
            <person name="Matsumoto T."/>
            <person name="Wu J."/>
            <person name="Kanamori H."/>
            <person name="Katayose Y."/>
            <person name="Fujisawa M."/>
            <person name="Namiki N."/>
            <person name="Mizuno H."/>
            <person name="Yamamoto K."/>
            <person name="Antonio B.A."/>
            <person name="Baba T."/>
            <person name="Sakata K."/>
            <person name="Nagamura Y."/>
            <person name="Aoki H."/>
            <person name="Arikawa K."/>
            <person name="Arita K."/>
            <person name="Bito T."/>
            <person name="Chiden Y."/>
            <person name="Fujitsuka N."/>
            <person name="Fukunaka R."/>
            <person name="Hamada M."/>
            <person name="Harada C."/>
            <person name="Hayashi A."/>
            <person name="Hijishita S."/>
            <person name="Honda M."/>
            <person name="Hosokawa S."/>
            <person name="Ichikawa Y."/>
            <person name="Idonuma A."/>
            <person name="Iijima M."/>
            <person name="Ikeda M."/>
            <person name="Ikeno M."/>
            <person name="Ito K."/>
            <person name="Ito S."/>
            <person name="Ito T."/>
            <person name="Ito Y."/>
            <person name="Ito Y."/>
            <person name="Iwabuchi A."/>
            <person name="Kamiya K."/>
            <person name="Karasawa W."/>
            <person name="Kurita K."/>
            <person name="Katagiri S."/>
            <person name="Kikuta A."/>
            <person name="Kobayashi H."/>
            <person name="Kobayashi N."/>
            <person name="Machita K."/>
            <person name="Maehara T."/>
            <person name="Masukawa M."/>
            <person name="Mizubayashi T."/>
            <person name="Mukai Y."/>
            <person name="Nagasaki H."/>
            <person name="Nagata Y."/>
            <person name="Naito S."/>
            <person name="Nakashima M."/>
            <person name="Nakama Y."/>
            <person name="Nakamichi Y."/>
            <person name="Nakamura M."/>
            <person name="Meguro A."/>
            <person name="Negishi M."/>
            <person name="Ohta I."/>
            <person name="Ohta T."/>
            <person name="Okamoto M."/>
            <person name="Ono N."/>
            <person name="Saji S."/>
            <person name="Sakaguchi M."/>
            <person name="Sakai K."/>
            <person name="Shibata M."/>
            <person name="Shimokawa T."/>
            <person name="Song J."/>
            <person name="Takazaki Y."/>
            <person name="Terasawa K."/>
            <person name="Tsugane M."/>
            <person name="Tsuji K."/>
            <person name="Ueda S."/>
            <person name="Waki K."/>
            <person name="Yamagata H."/>
            <person name="Yamamoto M."/>
            <person name="Yamamoto S."/>
            <person name="Yamane H."/>
            <person name="Yoshiki S."/>
            <person name="Yoshihara R."/>
            <person name="Yukawa K."/>
            <person name="Zhong H."/>
            <person name="Yano M."/>
            <person name="Yuan Q."/>
            <person name="Ouyang S."/>
            <person name="Liu J."/>
            <person name="Jones K.M."/>
            <person name="Gansberger K."/>
            <person name="Moffat K."/>
            <person name="Hill J."/>
            <person name="Bera J."/>
            <person name="Fadrosh D."/>
            <person name="Jin S."/>
            <person name="Johri S."/>
            <person name="Kim M."/>
            <person name="Overton L."/>
            <person name="Reardon M."/>
            <person name="Tsitrin T."/>
            <person name="Vuong H."/>
            <person name="Weaver B."/>
            <person name="Ciecko A."/>
            <person name="Tallon L."/>
            <person name="Jackson J."/>
            <person name="Pai G."/>
            <person name="Aken S.V."/>
            <person name="Utterback T."/>
            <person name="Reidmuller S."/>
            <person name="Feldblyum T."/>
            <person name="Hsiao J."/>
            <person name="Zismann V."/>
            <person name="Iobst S."/>
            <person name="de Vazeille A.R."/>
            <person name="Buell C.R."/>
            <person name="Ying K."/>
            <person name="Li Y."/>
            <person name="Lu T."/>
            <person name="Huang Y."/>
            <person name="Zhao Q."/>
            <person name="Feng Q."/>
            <person name="Zhang L."/>
            <person name="Zhu J."/>
            <person name="Weng Q."/>
            <person name="Mu J."/>
            <person name="Lu Y."/>
            <person name="Fan D."/>
            <person name="Liu Y."/>
            <person name="Guan J."/>
            <person name="Zhang Y."/>
            <person name="Yu S."/>
            <person name="Liu X."/>
            <person name="Zhang Y."/>
            <person name="Hong G."/>
            <person name="Han B."/>
            <person name="Choisne N."/>
            <person name="Demange N."/>
            <person name="Orjeda G."/>
            <person name="Samain S."/>
            <person name="Cattolico L."/>
            <person name="Pelletier E."/>
            <person name="Couloux A."/>
            <person name="Segurens B."/>
            <person name="Wincker P."/>
            <person name="D'Hont A."/>
            <person name="Scarpelli C."/>
            <person name="Weissenbach J."/>
            <person name="Salanoubat M."/>
            <person name="Quetier F."/>
            <person name="Yu Y."/>
            <person name="Kim H.R."/>
            <person name="Rambo T."/>
            <person name="Currie J."/>
            <person name="Collura K."/>
            <person name="Luo M."/>
            <person name="Yang T."/>
            <person name="Ammiraju J.S.S."/>
            <person name="Engler F."/>
            <person name="Soderlund C."/>
            <person name="Wing R.A."/>
            <person name="Palmer L.E."/>
            <person name="de la Bastide M."/>
            <person name="Spiegel L."/>
            <person name="Nascimento L."/>
            <person name="Zutavern T."/>
            <person name="O'Shaughnessy A."/>
            <person name="Dike S."/>
            <person name="Dedhia N."/>
            <person name="Preston R."/>
            <person name="Balija V."/>
            <person name="McCombie W.R."/>
            <person name="Chow T."/>
            <person name="Chen H."/>
            <person name="Chung M."/>
            <person name="Chen C."/>
            <person name="Shaw J."/>
            <person name="Wu H."/>
            <person name="Hsiao K."/>
            <person name="Chao Y."/>
            <person name="Chu M."/>
            <person name="Cheng C."/>
            <person name="Hour A."/>
            <person name="Lee P."/>
            <person name="Lin S."/>
            <person name="Lin Y."/>
            <person name="Liou J."/>
            <person name="Liu S."/>
            <person name="Hsing Y."/>
            <person name="Raghuvanshi S."/>
            <person name="Mohanty A."/>
            <person name="Bharti A.K."/>
            <person name="Gaur A."/>
            <person name="Gupta V."/>
            <person name="Kumar D."/>
            <person name="Ravi V."/>
            <person name="Vij S."/>
            <person name="Kapur A."/>
            <person name="Khurana P."/>
            <person name="Khurana P."/>
            <person name="Khurana J.P."/>
            <person name="Tyagi A.K."/>
            <person name="Gaikwad K."/>
            <person name="Singh A."/>
            <person name="Dalal V."/>
            <person name="Srivastava S."/>
            <person name="Dixit A."/>
            <person name="Pal A.K."/>
            <person name="Ghazi I.A."/>
            <person name="Yadav M."/>
            <person name="Pandit A."/>
            <person name="Bhargava A."/>
            <person name="Sureshbabu K."/>
            <person name="Batra K."/>
            <person name="Sharma T.R."/>
            <person name="Mohapatra T."/>
            <person name="Singh N.K."/>
            <person name="Messing J."/>
            <person name="Nelson A.B."/>
            <person name="Fuks G."/>
            <person name="Kavchok S."/>
            <person name="Keizer G."/>
            <person name="Linton E."/>
            <person name="Llaca V."/>
            <person name="Song R."/>
            <person name="Tanyolac B."/>
            <person name="Young S."/>
            <person name="Ho-Il K."/>
            <person name="Hahn J.H."/>
            <person name="Sangsakoo G."/>
            <person name="Vanavichit A."/>
            <person name="de Mattos Luiz.A.T."/>
            <person name="Zimmer P.D."/>
            <person name="Malone G."/>
            <person name="Dellagostin O."/>
            <person name="de Oliveira A.C."/>
            <person name="Bevan M."/>
            <person name="Bancroft I."/>
            <person name="Minx P."/>
            <person name="Cordum H."/>
            <person name="Wilson R."/>
            <person name="Cheng Z."/>
            <person name="Jin W."/>
            <person name="Jiang J."/>
            <person name="Leong S.A."/>
            <person name="Iwama H."/>
            <person name="Gojobori T."/>
            <person name="Itoh T."/>
            <person name="Niimura Y."/>
            <person name="Fujii Y."/>
            <person name="Habara T."/>
            <person name="Sakai H."/>
            <person name="Sato Y."/>
            <person name="Wilson G."/>
            <person name="Kumar K."/>
            <person name="McCouch S."/>
            <person name="Juretic N."/>
            <person name="Hoen D."/>
            <person name="Wright S."/>
            <person name="Bruskiewich R."/>
            <person name="Bureau T."/>
            <person name="Miyao A."/>
            <person name="Hirochika H."/>
            <person name="Nishikawa T."/>
            <person name="Kadowaki K."/>
            <person name="Sugiura M."/>
            <person name="Burr B."/>
            <person name="Sasaki T."/>
        </authorList>
    </citation>
    <scope>NUCLEOTIDE SEQUENCE [LARGE SCALE GENOMIC DNA]</scope>
    <source>
        <strain evidence="3">cv. Nipponbare</strain>
    </source>
</reference>
<reference evidence="2 3" key="2">
    <citation type="journal article" date="2013" name="Plant Cell Physiol.">
        <title>Rice Annotation Project Database (RAP-DB): an integrative and interactive database for rice genomics.</title>
        <authorList>
            <person name="Sakai H."/>
            <person name="Lee S.S."/>
            <person name="Tanaka T."/>
            <person name="Numa H."/>
            <person name="Kim J."/>
            <person name="Kawahara Y."/>
            <person name="Wakimoto H."/>
            <person name="Yang C.C."/>
            <person name="Iwamoto M."/>
            <person name="Abe T."/>
            <person name="Yamada Y."/>
            <person name="Muto A."/>
            <person name="Inokuchi H."/>
            <person name="Ikemura T."/>
            <person name="Matsumoto T."/>
            <person name="Sasaki T."/>
            <person name="Itoh T."/>
        </authorList>
    </citation>
    <scope>NUCLEOTIDE SEQUENCE [LARGE SCALE GENOMIC DNA]</scope>
    <source>
        <strain evidence="3">cv. Nipponbare</strain>
    </source>
</reference>
<evidence type="ECO:0000313" key="3">
    <source>
        <dbReference type="Proteomes" id="UP000059680"/>
    </source>
</evidence>
<accession>A0A0N7KTK5</accession>